<dbReference type="SUPFAM" id="SSF55961">
    <property type="entry name" value="Bet v1-like"/>
    <property type="match status" value="1"/>
</dbReference>
<accession>A0ABD5PFV4</accession>
<proteinExistence type="predicted"/>
<organism evidence="2 3">
    <name type="scientific">Halobium salinum</name>
    <dbReference type="NCBI Taxonomy" id="1364940"/>
    <lineage>
        <taxon>Archaea</taxon>
        <taxon>Methanobacteriati</taxon>
        <taxon>Methanobacteriota</taxon>
        <taxon>Stenosarchaea group</taxon>
        <taxon>Halobacteria</taxon>
        <taxon>Halobacteriales</taxon>
        <taxon>Haloferacaceae</taxon>
        <taxon>Halobium</taxon>
    </lineage>
</organism>
<dbReference type="Proteomes" id="UP001595921">
    <property type="component" value="Unassembled WGS sequence"/>
</dbReference>
<comment type="caution">
    <text evidence="2">The sequence shown here is derived from an EMBL/GenBank/DDBJ whole genome shotgun (WGS) entry which is preliminary data.</text>
</comment>
<keyword evidence="3" id="KW-1185">Reference proteome</keyword>
<feature type="domain" description="Coenzyme Q-binding protein COQ10 START" evidence="1">
    <location>
        <begin position="10"/>
        <end position="128"/>
    </location>
</feature>
<dbReference type="AlphaFoldDB" id="A0ABD5PFV4"/>
<dbReference type="InterPro" id="IPR023393">
    <property type="entry name" value="START-like_dom_sf"/>
</dbReference>
<evidence type="ECO:0000313" key="2">
    <source>
        <dbReference type="EMBL" id="MFC4359404.1"/>
    </source>
</evidence>
<dbReference type="EMBL" id="JBHSDS010000008">
    <property type="protein sequence ID" value="MFC4359404.1"/>
    <property type="molecule type" value="Genomic_DNA"/>
</dbReference>
<protein>
    <submittedName>
        <fullName evidence="2">SRPBCC family protein</fullName>
    </submittedName>
</protein>
<evidence type="ECO:0000313" key="3">
    <source>
        <dbReference type="Proteomes" id="UP001595921"/>
    </source>
</evidence>
<evidence type="ECO:0000259" key="1">
    <source>
        <dbReference type="Pfam" id="PF03364"/>
    </source>
</evidence>
<dbReference type="Gene3D" id="3.30.530.20">
    <property type="match status" value="1"/>
</dbReference>
<dbReference type="InterPro" id="IPR005031">
    <property type="entry name" value="COQ10_START"/>
</dbReference>
<dbReference type="Pfam" id="PF03364">
    <property type="entry name" value="Polyketide_cyc"/>
    <property type="match status" value="1"/>
</dbReference>
<dbReference type="CDD" id="cd07820">
    <property type="entry name" value="SRPBCC_3"/>
    <property type="match status" value="1"/>
</dbReference>
<dbReference type="RefSeq" id="WP_267622681.1">
    <property type="nucleotide sequence ID" value="NZ_JAODIW010000006.1"/>
</dbReference>
<sequence>MANYHRQVRVAAPLDEVWAFHSRIEGLTELTPEWMNMRVEGVRGPDGDPDPEVLEAGSQARLSVRPLGIGPRQRWTSKIVYRDEDEESAVFRDTMEDGPFREWVHTHRFVAAGGDTIVHDDVEYRLPLDGLGDLASPFAVVGFEPMFRYRHRKTKEHFEGGGRG</sequence>
<name>A0ABD5PFV4_9EURY</name>
<reference evidence="2 3" key="1">
    <citation type="journal article" date="2019" name="Int. J. Syst. Evol. Microbiol.">
        <title>The Global Catalogue of Microorganisms (GCM) 10K type strain sequencing project: providing services to taxonomists for standard genome sequencing and annotation.</title>
        <authorList>
            <consortium name="The Broad Institute Genomics Platform"/>
            <consortium name="The Broad Institute Genome Sequencing Center for Infectious Disease"/>
            <person name="Wu L."/>
            <person name="Ma J."/>
        </authorList>
    </citation>
    <scope>NUCLEOTIDE SEQUENCE [LARGE SCALE GENOMIC DNA]</scope>
    <source>
        <strain evidence="2 3">CGMCC 1.12553</strain>
    </source>
</reference>
<gene>
    <name evidence="2" type="ORF">ACFO0N_15790</name>
</gene>